<dbReference type="Proteomes" id="UP001497516">
    <property type="component" value="Chromosome 1"/>
</dbReference>
<dbReference type="EMBL" id="OZ034813">
    <property type="protein sequence ID" value="CAL1357835.1"/>
    <property type="molecule type" value="Genomic_DNA"/>
</dbReference>
<sequence length="120" mass="12365">MPISDAVTANLTPIYVAGIAGVKLTSAAVSSSNASSLLVEADWLLTFGSVMSEHYDAVEASVLYVDLDGGGQLKEVAADRLSSFGVVWPELTFSIGLKATTRDGGSSVLGDVIDVESPSQ</sequence>
<organism evidence="1 2">
    <name type="scientific">Linum trigynum</name>
    <dbReference type="NCBI Taxonomy" id="586398"/>
    <lineage>
        <taxon>Eukaryota</taxon>
        <taxon>Viridiplantae</taxon>
        <taxon>Streptophyta</taxon>
        <taxon>Embryophyta</taxon>
        <taxon>Tracheophyta</taxon>
        <taxon>Spermatophyta</taxon>
        <taxon>Magnoliopsida</taxon>
        <taxon>eudicotyledons</taxon>
        <taxon>Gunneridae</taxon>
        <taxon>Pentapetalae</taxon>
        <taxon>rosids</taxon>
        <taxon>fabids</taxon>
        <taxon>Malpighiales</taxon>
        <taxon>Linaceae</taxon>
        <taxon>Linum</taxon>
    </lineage>
</organism>
<dbReference type="AlphaFoldDB" id="A0AAV2CMP1"/>
<keyword evidence="2" id="KW-1185">Reference proteome</keyword>
<evidence type="ECO:0008006" key="3">
    <source>
        <dbReference type="Google" id="ProtNLM"/>
    </source>
</evidence>
<evidence type="ECO:0000313" key="2">
    <source>
        <dbReference type="Proteomes" id="UP001497516"/>
    </source>
</evidence>
<name>A0AAV2CMP1_9ROSI</name>
<protein>
    <recommendedName>
        <fullName evidence="3">Dirigent protein</fullName>
    </recommendedName>
</protein>
<reference evidence="1 2" key="1">
    <citation type="submission" date="2024-04" db="EMBL/GenBank/DDBJ databases">
        <authorList>
            <person name="Fracassetti M."/>
        </authorList>
    </citation>
    <scope>NUCLEOTIDE SEQUENCE [LARGE SCALE GENOMIC DNA]</scope>
</reference>
<gene>
    <name evidence="1" type="ORF">LTRI10_LOCUS5436</name>
</gene>
<evidence type="ECO:0000313" key="1">
    <source>
        <dbReference type="EMBL" id="CAL1357835.1"/>
    </source>
</evidence>
<accession>A0AAV2CMP1</accession>
<proteinExistence type="predicted"/>